<keyword evidence="6" id="KW-0732">Signal</keyword>
<dbReference type="Gene3D" id="2.170.130.10">
    <property type="entry name" value="TonB-dependent receptor, plug domain"/>
    <property type="match status" value="1"/>
</dbReference>
<name>A0ABT2CUW8_9BURK</name>
<proteinExistence type="inferred from homology"/>
<evidence type="ECO:0000256" key="4">
    <source>
        <dbReference type="ARBA" id="ARBA00022452"/>
    </source>
</evidence>
<dbReference type="CDD" id="cd01347">
    <property type="entry name" value="ligand_gated_channel"/>
    <property type="match status" value="1"/>
</dbReference>
<gene>
    <name evidence="15" type="ORF">NX778_02810</name>
</gene>
<dbReference type="InterPro" id="IPR036942">
    <property type="entry name" value="Beta-barrel_TonB_sf"/>
</dbReference>
<feature type="domain" description="TonB-dependent receptor-like beta-barrel" evidence="13">
    <location>
        <begin position="306"/>
        <end position="730"/>
    </location>
</feature>
<dbReference type="PROSITE" id="PS52016">
    <property type="entry name" value="TONB_DEPENDENT_REC_3"/>
    <property type="match status" value="1"/>
</dbReference>
<sequence>MEPELIIGPLAFEPGTINNCPERNNHLSSASHPVQVQEMFSQPFRCGAAALLIFPSLVLAQTAPASVKAAKPADKTKDTSTAQIQTIEVKGSAAHYDPRRDDTASKTVLNRDEITKYGDDNVFDVLKRAPGVTVTGNVLRMRGLGAGYTQILVNGDRPPPGFSLDALTPDQIERIEIIRSASAEYSMQAIAGTINIILRKVVAKPQRDVRLSYNHSSQNRNTSVNGTWANKVDQLSYFLNAAAWRGTNDYASHSDEEFYLPSGQISQSRETANNGGGAWKGMVLLPRVLYKFDNGDELNLNGSAQASSNESAYRWVHTAQFGAWPRPDYAEGQGGTPAKQRVLKGDVNYVSKIGGGKLDLTMSAERSRFTSDSDNVMYTAARASRLERNWDTTTLASRASMRGKFTRSLFDDHSLATGFDASRQKDDQARDRHEQTDAAPVTETIERFEPRIDRFAAFIQDEWNLRQNISAYVGARWEGVQTESSGTNADGGISSRNHVLSPVAQFLYKFPDKSGRQLRLALTRTYKAPTLDQLTSRRYEATLNTRFSPDSSGNPNLKPELATGIDAGYEQFWEQGGMVAISVTRRAITDYIRTALVVDPNGRWLNQPLNDGDALVHTLEAEVKMPLKSLIPSATGVDMRASASRNWSEVSTVPGPNNRLDAQMPLSANVGLDYKSGDFGLGATLVFQKGSWVQVSEAQSQRQLTRRDLDAYALWKLDPRYQLRVSVANILGTPGSWYERLYADASGISRQAHVMPGAIRTGVNLEAKF</sequence>
<evidence type="ECO:0000256" key="5">
    <source>
        <dbReference type="ARBA" id="ARBA00022692"/>
    </source>
</evidence>
<keyword evidence="16" id="KW-1185">Reference proteome</keyword>
<dbReference type="InterPro" id="IPR012910">
    <property type="entry name" value="Plug_dom"/>
</dbReference>
<evidence type="ECO:0000256" key="11">
    <source>
        <dbReference type="PROSITE-ProRule" id="PRU01360"/>
    </source>
</evidence>
<evidence type="ECO:0000256" key="6">
    <source>
        <dbReference type="ARBA" id="ARBA00022729"/>
    </source>
</evidence>
<keyword evidence="9 15" id="KW-0675">Receptor</keyword>
<dbReference type="Gene3D" id="2.40.170.20">
    <property type="entry name" value="TonB-dependent receptor, beta-barrel domain"/>
    <property type="match status" value="1"/>
</dbReference>
<keyword evidence="7 12" id="KW-0798">TonB box</keyword>
<comment type="caution">
    <text evidence="15">The sequence shown here is derived from an EMBL/GenBank/DDBJ whole genome shotgun (WGS) entry which is preliminary data.</text>
</comment>
<dbReference type="EMBL" id="JANUGU010000001">
    <property type="protein sequence ID" value="MCS0656990.1"/>
    <property type="molecule type" value="Genomic_DNA"/>
</dbReference>
<dbReference type="RefSeq" id="WP_258810157.1">
    <property type="nucleotide sequence ID" value="NZ_JANUGU010000001.1"/>
</dbReference>
<dbReference type="Proteomes" id="UP001204621">
    <property type="component" value="Unassembled WGS sequence"/>
</dbReference>
<dbReference type="InterPro" id="IPR039426">
    <property type="entry name" value="TonB-dep_rcpt-like"/>
</dbReference>
<dbReference type="SUPFAM" id="SSF56935">
    <property type="entry name" value="Porins"/>
    <property type="match status" value="1"/>
</dbReference>
<keyword evidence="8 11" id="KW-0472">Membrane</keyword>
<evidence type="ECO:0000259" key="14">
    <source>
        <dbReference type="Pfam" id="PF07715"/>
    </source>
</evidence>
<accession>A0ABT2CUW8</accession>
<dbReference type="InterPro" id="IPR000531">
    <property type="entry name" value="Beta-barrel_TonB"/>
</dbReference>
<organism evidence="15 16">
    <name type="scientific">Massilia terrae</name>
    <dbReference type="NCBI Taxonomy" id="1811224"/>
    <lineage>
        <taxon>Bacteria</taxon>
        <taxon>Pseudomonadati</taxon>
        <taxon>Pseudomonadota</taxon>
        <taxon>Betaproteobacteria</taxon>
        <taxon>Burkholderiales</taxon>
        <taxon>Oxalobacteraceae</taxon>
        <taxon>Telluria group</taxon>
        <taxon>Massilia</taxon>
    </lineage>
</organism>
<evidence type="ECO:0000256" key="9">
    <source>
        <dbReference type="ARBA" id="ARBA00023170"/>
    </source>
</evidence>
<dbReference type="PANTHER" id="PTHR30069">
    <property type="entry name" value="TONB-DEPENDENT OUTER MEMBRANE RECEPTOR"/>
    <property type="match status" value="1"/>
</dbReference>
<evidence type="ECO:0000259" key="13">
    <source>
        <dbReference type="Pfam" id="PF00593"/>
    </source>
</evidence>
<evidence type="ECO:0000256" key="12">
    <source>
        <dbReference type="RuleBase" id="RU003357"/>
    </source>
</evidence>
<protein>
    <submittedName>
        <fullName evidence="15">TonB-dependent receptor</fullName>
    </submittedName>
</protein>
<evidence type="ECO:0000313" key="16">
    <source>
        <dbReference type="Proteomes" id="UP001204621"/>
    </source>
</evidence>
<dbReference type="Pfam" id="PF00593">
    <property type="entry name" value="TonB_dep_Rec_b-barrel"/>
    <property type="match status" value="1"/>
</dbReference>
<dbReference type="PANTHER" id="PTHR30069:SF29">
    <property type="entry name" value="HEMOGLOBIN AND HEMOGLOBIN-HAPTOGLOBIN-BINDING PROTEIN 1-RELATED"/>
    <property type="match status" value="1"/>
</dbReference>
<keyword evidence="3 11" id="KW-0813">Transport</keyword>
<evidence type="ECO:0000256" key="10">
    <source>
        <dbReference type="ARBA" id="ARBA00023237"/>
    </source>
</evidence>
<comment type="subcellular location">
    <subcellularLocation>
        <location evidence="1 11">Cell outer membrane</location>
        <topology evidence="1 11">Multi-pass membrane protein</topology>
    </subcellularLocation>
</comment>
<evidence type="ECO:0000256" key="8">
    <source>
        <dbReference type="ARBA" id="ARBA00023136"/>
    </source>
</evidence>
<evidence type="ECO:0000256" key="2">
    <source>
        <dbReference type="ARBA" id="ARBA00009810"/>
    </source>
</evidence>
<evidence type="ECO:0000256" key="1">
    <source>
        <dbReference type="ARBA" id="ARBA00004571"/>
    </source>
</evidence>
<dbReference type="Pfam" id="PF07715">
    <property type="entry name" value="Plug"/>
    <property type="match status" value="1"/>
</dbReference>
<feature type="domain" description="TonB-dependent receptor plug" evidence="14">
    <location>
        <begin position="99"/>
        <end position="193"/>
    </location>
</feature>
<evidence type="ECO:0000256" key="3">
    <source>
        <dbReference type="ARBA" id="ARBA00022448"/>
    </source>
</evidence>
<keyword evidence="5 11" id="KW-0812">Transmembrane</keyword>
<keyword evidence="4 11" id="KW-1134">Transmembrane beta strand</keyword>
<evidence type="ECO:0000313" key="15">
    <source>
        <dbReference type="EMBL" id="MCS0656990.1"/>
    </source>
</evidence>
<dbReference type="InterPro" id="IPR037066">
    <property type="entry name" value="Plug_dom_sf"/>
</dbReference>
<evidence type="ECO:0000256" key="7">
    <source>
        <dbReference type="ARBA" id="ARBA00023077"/>
    </source>
</evidence>
<reference evidence="15 16" key="1">
    <citation type="submission" date="2022-08" db="EMBL/GenBank/DDBJ databases">
        <title>Reclassification of Massilia species as members of the genera Telluria, Duganella, Pseudoduganella, Mokoshia gen. nov. and Zemynaea gen. nov. using orthogonal and non-orthogonal genome-based approaches.</title>
        <authorList>
            <person name="Bowman J.P."/>
        </authorList>
    </citation>
    <scope>NUCLEOTIDE SEQUENCE [LARGE SCALE GENOMIC DNA]</scope>
    <source>
        <strain evidence="15 16">JCM 31606</strain>
    </source>
</reference>
<keyword evidence="10 11" id="KW-0998">Cell outer membrane</keyword>
<comment type="similarity">
    <text evidence="2 11 12">Belongs to the TonB-dependent receptor family.</text>
</comment>